<gene>
    <name evidence="2" type="ORF">LCGC14_0804790</name>
</gene>
<evidence type="ECO:0000256" key="1">
    <source>
        <dbReference type="SAM" id="Coils"/>
    </source>
</evidence>
<reference evidence="2" key="1">
    <citation type="journal article" date="2015" name="Nature">
        <title>Complex archaea that bridge the gap between prokaryotes and eukaryotes.</title>
        <authorList>
            <person name="Spang A."/>
            <person name="Saw J.H."/>
            <person name="Jorgensen S.L."/>
            <person name="Zaremba-Niedzwiedzka K."/>
            <person name="Martijn J."/>
            <person name="Lind A.E."/>
            <person name="van Eijk R."/>
            <person name="Schleper C."/>
            <person name="Guy L."/>
            <person name="Ettema T.J."/>
        </authorList>
    </citation>
    <scope>NUCLEOTIDE SEQUENCE</scope>
</reference>
<keyword evidence="1" id="KW-0175">Coiled coil</keyword>
<feature type="coiled-coil region" evidence="1">
    <location>
        <begin position="105"/>
        <end position="132"/>
    </location>
</feature>
<name>A0A0F9S8N2_9ZZZZ</name>
<comment type="caution">
    <text evidence="2">The sequence shown here is derived from an EMBL/GenBank/DDBJ whole genome shotgun (WGS) entry which is preliminary data.</text>
</comment>
<organism evidence="2">
    <name type="scientific">marine sediment metagenome</name>
    <dbReference type="NCBI Taxonomy" id="412755"/>
    <lineage>
        <taxon>unclassified sequences</taxon>
        <taxon>metagenomes</taxon>
        <taxon>ecological metagenomes</taxon>
    </lineage>
</organism>
<accession>A0A0F9S8N2</accession>
<evidence type="ECO:0000313" key="2">
    <source>
        <dbReference type="EMBL" id="KKN33336.1"/>
    </source>
</evidence>
<sequence>MEDVEFIQVDNVNVFDNKAMENYARVILEACEETGEKVFRCSGTQYKGCNYPLVNSTIEMRILEKENATGLTVRDNMYKCWACRREFTDVDVENRDLLKDLIPCIKKLKDEINAVKSRLSRVNNELSEKIKKNGGS</sequence>
<proteinExistence type="predicted"/>
<protein>
    <submittedName>
        <fullName evidence="2">Uncharacterized protein</fullName>
    </submittedName>
</protein>
<dbReference type="AlphaFoldDB" id="A0A0F9S8N2"/>
<dbReference type="EMBL" id="LAZR01002187">
    <property type="protein sequence ID" value="KKN33336.1"/>
    <property type="molecule type" value="Genomic_DNA"/>
</dbReference>